<proteinExistence type="predicted"/>
<protein>
    <submittedName>
        <fullName evidence="1">Uncharacterized protein</fullName>
    </submittedName>
</protein>
<sequence>MLVKLLCKGCTESVIVPNELVEDMLLDAKKKGLKMVSKKSYKDRLRQCETCPALQYGTTCKYSGGLVQYKAKMLGGTCPCPAGSKWIGA</sequence>
<dbReference type="AlphaFoldDB" id="A0A0Q9XSW6"/>
<dbReference type="STRING" id="217031.ABB05_10495"/>
<keyword evidence="4" id="KW-1185">Reference proteome</keyword>
<dbReference type="EMBL" id="LDJR01000045">
    <property type="protein sequence ID" value="OAK71395.1"/>
    <property type="molecule type" value="Genomic_DNA"/>
</dbReference>
<accession>A0A0Q9XSW6</accession>
<reference evidence="1 3" key="2">
    <citation type="submission" date="2015-06" db="EMBL/GenBank/DDBJ databases">
        <title>Genome sequencing project of Bacillus galactosidilyticus PL133.</title>
        <authorList>
            <person name="Gaiero J."/>
            <person name="Nicol R."/>
            <person name="Habash M."/>
        </authorList>
    </citation>
    <scope>NUCLEOTIDE SEQUENCE [LARGE SCALE GENOMIC DNA]</scope>
    <source>
        <strain evidence="1 3">PL133</strain>
    </source>
</reference>
<evidence type="ECO:0000313" key="1">
    <source>
        <dbReference type="EMBL" id="KRG11744.1"/>
    </source>
</evidence>
<dbReference type="Proteomes" id="UP000053881">
    <property type="component" value="Unassembled WGS sequence"/>
</dbReference>
<gene>
    <name evidence="2" type="ORF">ABB05_10495</name>
    <name evidence="1" type="ORF">ACA29_15320</name>
</gene>
<name>A0A0Q9XSW6_9BACI</name>
<comment type="caution">
    <text evidence="1">The sequence shown here is derived from an EMBL/GenBank/DDBJ whole genome shotgun (WGS) entry which is preliminary data.</text>
</comment>
<dbReference type="Proteomes" id="UP000077881">
    <property type="component" value="Unassembled WGS sequence"/>
</dbReference>
<evidence type="ECO:0000313" key="2">
    <source>
        <dbReference type="EMBL" id="OAK71395.1"/>
    </source>
</evidence>
<evidence type="ECO:0000313" key="4">
    <source>
        <dbReference type="Proteomes" id="UP000077881"/>
    </source>
</evidence>
<dbReference type="EMBL" id="LGPB01000113">
    <property type="protein sequence ID" value="KRG11744.1"/>
    <property type="molecule type" value="Genomic_DNA"/>
</dbReference>
<dbReference type="PATRIC" id="fig|217031.4.peg.5195"/>
<evidence type="ECO:0000313" key="3">
    <source>
        <dbReference type="Proteomes" id="UP000053881"/>
    </source>
</evidence>
<organism evidence="1 3">
    <name type="scientific">Lederbergia galactosidilytica</name>
    <dbReference type="NCBI Taxonomy" id="217031"/>
    <lineage>
        <taxon>Bacteria</taxon>
        <taxon>Bacillati</taxon>
        <taxon>Bacillota</taxon>
        <taxon>Bacilli</taxon>
        <taxon>Bacillales</taxon>
        <taxon>Bacillaceae</taxon>
        <taxon>Lederbergia</taxon>
    </lineage>
</organism>
<reference evidence="2 4" key="1">
    <citation type="submission" date="2015-05" db="EMBL/GenBank/DDBJ databases">
        <title>Comparison of genome.</title>
        <authorList>
            <person name="Zheng Z."/>
            <person name="Sun M."/>
        </authorList>
    </citation>
    <scope>NUCLEOTIDE SEQUENCE [LARGE SCALE GENOMIC DNA]</scope>
    <source>
        <strain evidence="2 4">G25-74</strain>
    </source>
</reference>